<dbReference type="GO" id="GO:0009507">
    <property type="term" value="C:chloroplast"/>
    <property type="evidence" value="ECO:0007669"/>
    <property type="project" value="GOC"/>
</dbReference>
<dbReference type="GO" id="GO:0000963">
    <property type="term" value="P:mitochondrial RNA processing"/>
    <property type="evidence" value="ECO:0007669"/>
    <property type="project" value="TreeGrafter"/>
</dbReference>
<feature type="region of interest" description="Disordered" evidence="1">
    <location>
        <begin position="775"/>
        <end position="807"/>
    </location>
</feature>
<organism evidence="2 3">
    <name type="scientific">Pleodorina starrii</name>
    <dbReference type="NCBI Taxonomy" id="330485"/>
    <lineage>
        <taxon>Eukaryota</taxon>
        <taxon>Viridiplantae</taxon>
        <taxon>Chlorophyta</taxon>
        <taxon>core chlorophytes</taxon>
        <taxon>Chlorophyceae</taxon>
        <taxon>CS clade</taxon>
        <taxon>Chlamydomonadales</taxon>
        <taxon>Volvocaceae</taxon>
        <taxon>Pleodorina</taxon>
    </lineage>
</organism>
<dbReference type="AlphaFoldDB" id="A0A9W6F170"/>
<dbReference type="GO" id="GO:0005759">
    <property type="term" value="C:mitochondrial matrix"/>
    <property type="evidence" value="ECO:0007669"/>
    <property type="project" value="TreeGrafter"/>
</dbReference>
<keyword evidence="3" id="KW-1185">Reference proteome</keyword>
<comment type="caution">
    <text evidence="2">The sequence shown here is derived from an EMBL/GenBank/DDBJ whole genome shotgun (WGS) entry which is preliminary data.</text>
</comment>
<dbReference type="Proteomes" id="UP001165080">
    <property type="component" value="Unassembled WGS sequence"/>
</dbReference>
<dbReference type="GO" id="GO:0003723">
    <property type="term" value="F:RNA binding"/>
    <property type="evidence" value="ECO:0007669"/>
    <property type="project" value="TreeGrafter"/>
</dbReference>
<evidence type="ECO:0000313" key="2">
    <source>
        <dbReference type="EMBL" id="GLC52454.1"/>
    </source>
</evidence>
<dbReference type="GO" id="GO:0035770">
    <property type="term" value="C:ribonucleoprotein granule"/>
    <property type="evidence" value="ECO:0007669"/>
    <property type="project" value="TreeGrafter"/>
</dbReference>
<evidence type="ECO:0000313" key="3">
    <source>
        <dbReference type="Proteomes" id="UP001165080"/>
    </source>
</evidence>
<dbReference type="GO" id="GO:0044528">
    <property type="term" value="P:regulation of mitochondrial mRNA stability"/>
    <property type="evidence" value="ECO:0007669"/>
    <property type="project" value="TreeGrafter"/>
</dbReference>
<gene>
    <name evidence="2" type="primary">PLEST003296</name>
    <name evidence="2" type="ORF">PLESTB_000630900</name>
</gene>
<dbReference type="GO" id="GO:1901259">
    <property type="term" value="P:chloroplast rRNA processing"/>
    <property type="evidence" value="ECO:0007669"/>
    <property type="project" value="TreeGrafter"/>
</dbReference>
<evidence type="ECO:0008006" key="4">
    <source>
        <dbReference type="Google" id="ProtNLM"/>
    </source>
</evidence>
<feature type="region of interest" description="Disordered" evidence="1">
    <location>
        <begin position="274"/>
        <end position="310"/>
    </location>
</feature>
<accession>A0A9W6F170</accession>
<feature type="compositionally biased region" description="Acidic residues" evidence="1">
    <location>
        <begin position="798"/>
        <end position="807"/>
    </location>
</feature>
<evidence type="ECO:0000256" key="1">
    <source>
        <dbReference type="SAM" id="MobiDB-lite"/>
    </source>
</evidence>
<reference evidence="2 3" key="1">
    <citation type="journal article" date="2023" name="Commun. Biol.">
        <title>Reorganization of the ancestral sex-determining regions during the evolution of trioecy in Pleodorina starrii.</title>
        <authorList>
            <person name="Takahashi K."/>
            <person name="Suzuki S."/>
            <person name="Kawai-Toyooka H."/>
            <person name="Yamamoto K."/>
            <person name="Hamaji T."/>
            <person name="Ootsuki R."/>
            <person name="Yamaguchi H."/>
            <person name="Kawachi M."/>
            <person name="Higashiyama T."/>
            <person name="Nozaki H."/>
        </authorList>
    </citation>
    <scope>NUCLEOTIDE SEQUENCE [LARGE SCALE GENOMIC DNA]</scope>
    <source>
        <strain evidence="2 3">NIES-4479</strain>
    </source>
</reference>
<proteinExistence type="predicted"/>
<feature type="compositionally biased region" description="Gly residues" evidence="1">
    <location>
        <begin position="936"/>
        <end position="945"/>
    </location>
</feature>
<sequence>MLAQGCWQRALTGSNARSRTAISVLQRCITPHLNSLSFVRRKVRRQPWKKCLISTAASPSRAVQTASHANIVRSLRELAKAPPPLQRDERARAELDRRIDDLATQFRASTADGARSSSRDLGSLVWSLAKLSTPCCCGHAAPLLAALTASPGALAAASNQTLCNALYGAALLAREAAAGRGSGDADDASTPNGAATSPTSSASSPSWPSLLPPARLLAAACEPRLASFNAQDTANAWWAIATLSGLPPPPPREGGGPGFVPPEGLLTGLSAAAARHMRRSPPPPQGGTGASGGSGGGSGGGGGGGSGGAGSGGVCTPRGVANMLWGACKLGHADERMLAAAVDLLSPLVRDLASTDPRALASCLWALAALKFPPAGPLLSAASRPAAARIRSFDDQSLSNLLWAYGTSGVAAPKLFAAAADEIARRADWMGLQFLSISLWAFATANHLQPHLMAAVAESLTGASTATAAPAAAAAVKGRGRGRGQRGGGGGGDGGRGGVGGDGAGDRLAEAEAEAALAARLATCDGRRTQALGNLAWSYACLGARHDPLMAALAGRAAAAAPALNAQELSNVLYGAARLMPYMADTHPRVLDALLSEVDRRLAGTRANRHNRPNRQRELPYESAAANGQQLTARDLAMLSWSVAILSPASPTLRRLLDAAVAVAAVAVAATAAAPMAAAADDDPAAADGGEPLYELQSQPYNLFGLVQLYGANYAACLAAAASADVVTSADGAAAVGVAAAAAAAGDGDGDGGAVGAVVRAAAAAMRQAQRAAEAIGAPTDGGAAADAGGKSDGGGGGDDDGGGAEEEMVRFGPLRSCPALFRACRDAWLLNTASTKPSDLQSAVAAALRDRSSSGGGGGGVTAVVEEALSPDRMARVDLLVQYDGWLVMLEVDGPSHFAVELASYRSDVYGNGGGGDGGGSNGRDADARDVDGGAELGQGGGDVDMGRDGGRGGGVAAATAAVAAAVTAGQRGRGRKPARSPSRSGLRPLGDTLLRNRFLAASLGLAANGGGGDPRVDSSILEGAGGVLSAAAGASACCSAETADPWIIERLLEQLPSPEVGGGVASGGAGRECVRGVVLASLTFAQWNAGSRDKWAGCLAPLLDRVVRGYDS</sequence>
<feature type="region of interest" description="Disordered" evidence="1">
    <location>
        <begin position="180"/>
        <end position="208"/>
    </location>
</feature>
<name>A0A9W6F170_9CHLO</name>
<feature type="compositionally biased region" description="Low complexity" evidence="1">
    <location>
        <begin position="775"/>
        <end position="789"/>
    </location>
</feature>
<protein>
    <recommendedName>
        <fullName evidence="4">RAP domain-containing protein</fullName>
    </recommendedName>
</protein>
<feature type="region of interest" description="Disordered" evidence="1">
    <location>
        <begin position="915"/>
        <end position="954"/>
    </location>
</feature>
<feature type="compositionally biased region" description="Low complexity" evidence="1">
    <location>
        <begin position="188"/>
        <end position="208"/>
    </location>
</feature>
<feature type="region of interest" description="Disordered" evidence="1">
    <location>
        <begin position="604"/>
        <end position="623"/>
    </location>
</feature>
<dbReference type="PANTHER" id="PTHR21228">
    <property type="entry name" value="FAST LEU-RICH DOMAIN-CONTAINING"/>
    <property type="match status" value="1"/>
</dbReference>
<feature type="compositionally biased region" description="Gly residues" evidence="1">
    <location>
        <begin position="485"/>
        <end position="503"/>
    </location>
</feature>
<dbReference type="InterPro" id="IPR050870">
    <property type="entry name" value="FAST_kinase"/>
</dbReference>
<dbReference type="PANTHER" id="PTHR21228:SF40">
    <property type="entry name" value="LD45607P"/>
    <property type="match status" value="1"/>
</dbReference>
<feature type="region of interest" description="Disordered" evidence="1">
    <location>
        <begin position="474"/>
        <end position="505"/>
    </location>
</feature>
<feature type="region of interest" description="Disordered" evidence="1">
    <location>
        <begin position="968"/>
        <end position="991"/>
    </location>
</feature>
<feature type="compositionally biased region" description="Gly residues" evidence="1">
    <location>
        <begin position="286"/>
        <end position="310"/>
    </location>
</feature>
<dbReference type="EMBL" id="BRXU01000006">
    <property type="protein sequence ID" value="GLC52454.1"/>
    <property type="molecule type" value="Genomic_DNA"/>
</dbReference>